<organism evidence="12 13">
    <name type="scientific">Goodfellowiella coeruleoviolacea</name>
    <dbReference type="NCBI Taxonomy" id="334858"/>
    <lineage>
        <taxon>Bacteria</taxon>
        <taxon>Bacillati</taxon>
        <taxon>Actinomycetota</taxon>
        <taxon>Actinomycetes</taxon>
        <taxon>Pseudonocardiales</taxon>
        <taxon>Pseudonocardiaceae</taxon>
        <taxon>Goodfellowiella</taxon>
    </lineage>
</organism>
<sequence>MTPAGRSVRPWLPVSALLLAVAGLVVSAYLTIAHFSSPEFLICAEGGVVDCHSVTTSPESEFFGIPVAVLGVLYFVFMAAVDVPAAWRSTNPVLGWLRLGGAAVGVLFVVYLVAAELVLIGKICLWCTVVHVVTLALAGLILAGALAATGGQQRDQLDAQD</sequence>
<dbReference type="CDD" id="cd12918">
    <property type="entry name" value="VKOR_arc"/>
    <property type="match status" value="1"/>
</dbReference>
<evidence type="ECO:0000256" key="8">
    <source>
        <dbReference type="ARBA" id="ARBA00023157"/>
    </source>
</evidence>
<keyword evidence="7 10" id="KW-0472">Membrane</keyword>
<dbReference type="PANTHER" id="PTHR34573">
    <property type="entry name" value="VKC DOMAIN-CONTAINING PROTEIN"/>
    <property type="match status" value="1"/>
</dbReference>
<feature type="transmembrane region" description="Helical" evidence="10">
    <location>
        <begin position="120"/>
        <end position="147"/>
    </location>
</feature>
<proteinExistence type="inferred from homology"/>
<dbReference type="GO" id="GO:0016491">
    <property type="term" value="F:oxidoreductase activity"/>
    <property type="evidence" value="ECO:0007669"/>
    <property type="project" value="UniProtKB-KW"/>
</dbReference>
<dbReference type="Pfam" id="PF07884">
    <property type="entry name" value="VKOR"/>
    <property type="match status" value="1"/>
</dbReference>
<keyword evidence="8" id="KW-1015">Disulfide bond</keyword>
<evidence type="ECO:0000256" key="4">
    <source>
        <dbReference type="ARBA" id="ARBA00022719"/>
    </source>
</evidence>
<dbReference type="Gene3D" id="1.20.1440.130">
    <property type="entry name" value="VKOR domain"/>
    <property type="match status" value="1"/>
</dbReference>
<evidence type="ECO:0000256" key="9">
    <source>
        <dbReference type="ARBA" id="ARBA00023284"/>
    </source>
</evidence>
<feature type="domain" description="Vitamin K epoxide reductase" evidence="11">
    <location>
        <begin position="9"/>
        <end position="145"/>
    </location>
</feature>
<gene>
    <name evidence="12" type="ORF">LX83_006849</name>
</gene>
<feature type="transmembrane region" description="Helical" evidence="10">
    <location>
        <begin position="12"/>
        <end position="32"/>
    </location>
</feature>
<evidence type="ECO:0000256" key="5">
    <source>
        <dbReference type="ARBA" id="ARBA00022989"/>
    </source>
</evidence>
<keyword evidence="5 10" id="KW-1133">Transmembrane helix</keyword>
<dbReference type="InterPro" id="IPR038354">
    <property type="entry name" value="VKOR_sf"/>
</dbReference>
<comment type="subcellular location">
    <subcellularLocation>
        <location evidence="1">Membrane</location>
        <topology evidence="1">Multi-pass membrane protein</topology>
    </subcellularLocation>
</comment>
<evidence type="ECO:0000313" key="12">
    <source>
        <dbReference type="EMBL" id="MCP2169963.1"/>
    </source>
</evidence>
<comment type="similarity">
    <text evidence="2">Belongs to the VKOR family.</text>
</comment>
<protein>
    <submittedName>
        <fullName evidence="12">Membrane protein</fullName>
    </submittedName>
</protein>
<name>A0AAE3GPT9_9PSEU</name>
<evidence type="ECO:0000256" key="10">
    <source>
        <dbReference type="SAM" id="Phobius"/>
    </source>
</evidence>
<evidence type="ECO:0000256" key="1">
    <source>
        <dbReference type="ARBA" id="ARBA00004141"/>
    </source>
</evidence>
<accession>A0AAE3GPT9</accession>
<evidence type="ECO:0000256" key="7">
    <source>
        <dbReference type="ARBA" id="ARBA00023136"/>
    </source>
</evidence>
<evidence type="ECO:0000259" key="11">
    <source>
        <dbReference type="SMART" id="SM00756"/>
    </source>
</evidence>
<dbReference type="SMART" id="SM00756">
    <property type="entry name" value="VKc"/>
    <property type="match status" value="1"/>
</dbReference>
<keyword evidence="4" id="KW-0874">Quinone</keyword>
<dbReference type="GO" id="GO:0016020">
    <property type="term" value="C:membrane"/>
    <property type="evidence" value="ECO:0007669"/>
    <property type="project" value="UniProtKB-SubCell"/>
</dbReference>
<keyword evidence="3 10" id="KW-0812">Transmembrane</keyword>
<feature type="transmembrane region" description="Helical" evidence="10">
    <location>
        <begin position="93"/>
        <end position="114"/>
    </location>
</feature>
<feature type="transmembrane region" description="Helical" evidence="10">
    <location>
        <begin position="62"/>
        <end position="81"/>
    </location>
</feature>
<dbReference type="AlphaFoldDB" id="A0AAE3GPT9"/>
<reference evidence="12" key="1">
    <citation type="submission" date="2022-06" db="EMBL/GenBank/DDBJ databases">
        <title>Genomic Encyclopedia of Archaeal and Bacterial Type Strains, Phase II (KMG-II): from individual species to whole genera.</title>
        <authorList>
            <person name="Goeker M."/>
        </authorList>
    </citation>
    <scope>NUCLEOTIDE SEQUENCE</scope>
    <source>
        <strain evidence="12">DSM 43935</strain>
    </source>
</reference>
<dbReference type="InterPro" id="IPR012932">
    <property type="entry name" value="VKOR"/>
</dbReference>
<evidence type="ECO:0000256" key="3">
    <source>
        <dbReference type="ARBA" id="ARBA00022692"/>
    </source>
</evidence>
<dbReference type="GO" id="GO:0048038">
    <property type="term" value="F:quinone binding"/>
    <property type="evidence" value="ECO:0007669"/>
    <property type="project" value="UniProtKB-KW"/>
</dbReference>
<dbReference type="EMBL" id="JAMTCK010000022">
    <property type="protein sequence ID" value="MCP2169963.1"/>
    <property type="molecule type" value="Genomic_DNA"/>
</dbReference>
<evidence type="ECO:0000313" key="13">
    <source>
        <dbReference type="Proteomes" id="UP001206128"/>
    </source>
</evidence>
<dbReference type="PANTHER" id="PTHR34573:SF1">
    <property type="entry name" value="VITAMIN K EPOXIDE REDUCTASE DOMAIN-CONTAINING PROTEIN"/>
    <property type="match status" value="1"/>
</dbReference>
<dbReference type="Proteomes" id="UP001206128">
    <property type="component" value="Unassembled WGS sequence"/>
</dbReference>
<evidence type="ECO:0000256" key="2">
    <source>
        <dbReference type="ARBA" id="ARBA00006214"/>
    </source>
</evidence>
<comment type="caution">
    <text evidence="12">The sequence shown here is derived from an EMBL/GenBank/DDBJ whole genome shotgun (WGS) entry which is preliminary data.</text>
</comment>
<keyword evidence="13" id="KW-1185">Reference proteome</keyword>
<keyword evidence="9" id="KW-0676">Redox-active center</keyword>
<keyword evidence="6" id="KW-0560">Oxidoreductase</keyword>
<evidence type="ECO:0000256" key="6">
    <source>
        <dbReference type="ARBA" id="ARBA00023002"/>
    </source>
</evidence>
<dbReference type="RefSeq" id="WP_253779570.1">
    <property type="nucleotide sequence ID" value="NZ_JAMTCK010000022.1"/>
</dbReference>